<reference evidence="2" key="1">
    <citation type="journal article" date="2022" name="Mol. Ecol. Resour.">
        <title>The genomes of chicory, endive, great burdock and yacon provide insights into Asteraceae palaeo-polyploidization history and plant inulin production.</title>
        <authorList>
            <person name="Fan W."/>
            <person name="Wang S."/>
            <person name="Wang H."/>
            <person name="Wang A."/>
            <person name="Jiang F."/>
            <person name="Liu H."/>
            <person name="Zhao H."/>
            <person name="Xu D."/>
            <person name="Zhang Y."/>
        </authorList>
    </citation>
    <scope>NUCLEOTIDE SEQUENCE [LARGE SCALE GENOMIC DNA]</scope>
    <source>
        <strain evidence="2">cv. Punajuju</strain>
    </source>
</reference>
<gene>
    <name evidence="1" type="ORF">L2E82_02838</name>
</gene>
<proteinExistence type="predicted"/>
<comment type="caution">
    <text evidence="1">The sequence shown here is derived from an EMBL/GenBank/DDBJ whole genome shotgun (WGS) entry which is preliminary data.</text>
</comment>
<dbReference type="Proteomes" id="UP001055811">
    <property type="component" value="Linkage Group LG01"/>
</dbReference>
<keyword evidence="2" id="KW-1185">Reference proteome</keyword>
<name>A0ACB9H3D6_CICIN</name>
<sequence>MSCRKLGRERRPPLRFQLSDHQCRLLRRLETLPTELSPLSFLLSTTTVGSPSSPPSAALPHLGVAHYGQKKLLRDQFNLSPLRGGIPTFGNSPIDSRIVHRPFEKKGFKLKGLKLFECPKELAEIVDYLGNSPDAGSPVECLSTRSSYGFRAMMELNQILMANEINFAILAALPAFFLSLEVLMLLYARVKQDSRAKGRGKIAGVQRRLLIVKVEKKIVQFQNCIDQGAGTEEVVQFITKSSYQDDLFEILVEVLRGIFCGTSSAAKSSEVEESRSCEALEEEELGVRDC</sequence>
<evidence type="ECO:0000313" key="2">
    <source>
        <dbReference type="Proteomes" id="UP001055811"/>
    </source>
</evidence>
<organism evidence="1 2">
    <name type="scientific">Cichorium intybus</name>
    <name type="common">Chicory</name>
    <dbReference type="NCBI Taxonomy" id="13427"/>
    <lineage>
        <taxon>Eukaryota</taxon>
        <taxon>Viridiplantae</taxon>
        <taxon>Streptophyta</taxon>
        <taxon>Embryophyta</taxon>
        <taxon>Tracheophyta</taxon>
        <taxon>Spermatophyta</taxon>
        <taxon>Magnoliopsida</taxon>
        <taxon>eudicotyledons</taxon>
        <taxon>Gunneridae</taxon>
        <taxon>Pentapetalae</taxon>
        <taxon>asterids</taxon>
        <taxon>campanulids</taxon>
        <taxon>Asterales</taxon>
        <taxon>Asteraceae</taxon>
        <taxon>Cichorioideae</taxon>
        <taxon>Cichorieae</taxon>
        <taxon>Cichoriinae</taxon>
        <taxon>Cichorium</taxon>
    </lineage>
</organism>
<dbReference type="EMBL" id="CM042009">
    <property type="protein sequence ID" value="KAI3790026.1"/>
    <property type="molecule type" value="Genomic_DNA"/>
</dbReference>
<evidence type="ECO:0000313" key="1">
    <source>
        <dbReference type="EMBL" id="KAI3790026.1"/>
    </source>
</evidence>
<reference evidence="1 2" key="2">
    <citation type="journal article" date="2022" name="Mol. Ecol. Resour.">
        <title>The genomes of chicory, endive, great burdock and yacon provide insights into Asteraceae paleo-polyploidization history and plant inulin production.</title>
        <authorList>
            <person name="Fan W."/>
            <person name="Wang S."/>
            <person name="Wang H."/>
            <person name="Wang A."/>
            <person name="Jiang F."/>
            <person name="Liu H."/>
            <person name="Zhao H."/>
            <person name="Xu D."/>
            <person name="Zhang Y."/>
        </authorList>
    </citation>
    <scope>NUCLEOTIDE SEQUENCE [LARGE SCALE GENOMIC DNA]</scope>
    <source>
        <strain evidence="2">cv. Punajuju</strain>
        <tissue evidence="1">Leaves</tissue>
    </source>
</reference>
<protein>
    <submittedName>
        <fullName evidence="1">Uncharacterized protein</fullName>
    </submittedName>
</protein>
<accession>A0ACB9H3D6</accession>